<feature type="domain" description="Protein kinase" evidence="11">
    <location>
        <begin position="11"/>
        <end position="282"/>
    </location>
</feature>
<dbReference type="SMART" id="SM00220">
    <property type="entry name" value="S_TKc"/>
    <property type="match status" value="1"/>
</dbReference>
<evidence type="ECO:0000256" key="8">
    <source>
        <dbReference type="ARBA" id="ARBA00048679"/>
    </source>
</evidence>
<name>A0A538U2K7_UNCEI</name>
<dbReference type="PROSITE" id="PS00108">
    <property type="entry name" value="PROTEIN_KINASE_ST"/>
    <property type="match status" value="1"/>
</dbReference>
<evidence type="ECO:0000256" key="3">
    <source>
        <dbReference type="ARBA" id="ARBA00022679"/>
    </source>
</evidence>
<dbReference type="GO" id="GO:0004674">
    <property type="term" value="F:protein serine/threonine kinase activity"/>
    <property type="evidence" value="ECO:0007669"/>
    <property type="project" value="UniProtKB-KW"/>
</dbReference>
<dbReference type="GO" id="GO:0005524">
    <property type="term" value="F:ATP binding"/>
    <property type="evidence" value="ECO:0007669"/>
    <property type="project" value="UniProtKB-UniRule"/>
</dbReference>
<protein>
    <recommendedName>
        <fullName evidence="1">non-specific serine/threonine protein kinase</fullName>
        <ecNumber evidence="1">2.7.11.1</ecNumber>
    </recommendedName>
</protein>
<evidence type="ECO:0000313" key="13">
    <source>
        <dbReference type="Proteomes" id="UP000319771"/>
    </source>
</evidence>
<dbReference type="Gene3D" id="3.30.200.20">
    <property type="entry name" value="Phosphorylase Kinase, domain 1"/>
    <property type="match status" value="1"/>
</dbReference>
<feature type="binding site" evidence="9">
    <location>
        <position position="40"/>
    </location>
    <ligand>
        <name>ATP</name>
        <dbReference type="ChEBI" id="CHEBI:30616"/>
    </ligand>
</feature>
<dbReference type="InterPro" id="IPR000719">
    <property type="entry name" value="Prot_kinase_dom"/>
</dbReference>
<evidence type="ECO:0000259" key="11">
    <source>
        <dbReference type="PROSITE" id="PS50011"/>
    </source>
</evidence>
<comment type="catalytic activity">
    <reaction evidence="8">
        <text>L-seryl-[protein] + ATP = O-phospho-L-seryl-[protein] + ADP + H(+)</text>
        <dbReference type="Rhea" id="RHEA:17989"/>
        <dbReference type="Rhea" id="RHEA-COMP:9863"/>
        <dbReference type="Rhea" id="RHEA-COMP:11604"/>
        <dbReference type="ChEBI" id="CHEBI:15378"/>
        <dbReference type="ChEBI" id="CHEBI:29999"/>
        <dbReference type="ChEBI" id="CHEBI:30616"/>
        <dbReference type="ChEBI" id="CHEBI:83421"/>
        <dbReference type="ChEBI" id="CHEBI:456216"/>
        <dbReference type="EC" id="2.7.11.1"/>
    </reaction>
</comment>
<dbReference type="SUPFAM" id="SSF82171">
    <property type="entry name" value="DPP6 N-terminal domain-like"/>
    <property type="match status" value="2"/>
</dbReference>
<evidence type="ECO:0000256" key="7">
    <source>
        <dbReference type="ARBA" id="ARBA00047899"/>
    </source>
</evidence>
<dbReference type="CDD" id="cd14014">
    <property type="entry name" value="STKc_PknB_like"/>
    <property type="match status" value="1"/>
</dbReference>
<evidence type="ECO:0000313" key="12">
    <source>
        <dbReference type="EMBL" id="TMQ70126.1"/>
    </source>
</evidence>
<evidence type="ECO:0000256" key="10">
    <source>
        <dbReference type="SAM" id="MobiDB-lite"/>
    </source>
</evidence>
<evidence type="ECO:0000256" key="1">
    <source>
        <dbReference type="ARBA" id="ARBA00012513"/>
    </source>
</evidence>
<keyword evidence="4 9" id="KW-0547">Nucleotide-binding</keyword>
<comment type="catalytic activity">
    <reaction evidence="7">
        <text>L-threonyl-[protein] + ATP = O-phospho-L-threonyl-[protein] + ADP + H(+)</text>
        <dbReference type="Rhea" id="RHEA:46608"/>
        <dbReference type="Rhea" id="RHEA-COMP:11060"/>
        <dbReference type="Rhea" id="RHEA-COMP:11605"/>
        <dbReference type="ChEBI" id="CHEBI:15378"/>
        <dbReference type="ChEBI" id="CHEBI:30013"/>
        <dbReference type="ChEBI" id="CHEBI:30616"/>
        <dbReference type="ChEBI" id="CHEBI:61977"/>
        <dbReference type="ChEBI" id="CHEBI:456216"/>
        <dbReference type="EC" id="2.7.11.1"/>
    </reaction>
</comment>
<dbReference type="AlphaFoldDB" id="A0A538U2K7"/>
<accession>A0A538U2K7</accession>
<sequence>MLAPGTRLGPYQITGPLGAGGMGEVYRAHDSRLGRDVAVKVLPEHLAATAELRQRFEREARAVSALNHPNICTLHDVGREGDTDYLVMELVDGETLAARLEKGPLPTDALLKTAIEVAGALDRAHRSGITHRDLKPGNIMLTKSGAKLMDFGLARAAGPASGPAGAALSQTPTMTHPLTAQGTIVGTFQYMAPEQLEGKEADARSDLWALGTVLYEAATGRKAFEGQSQASLIGAILHTEPSPIATVAPMSPPALDRVVRRCLAKDPDDRWQSARDVVHELEWIRDAGSQAGMPAPVAARRKSRERLGWITALAAVVLAASGLVLAPRLMTHARAAKQVRFTIPPPAGYDLTNGGSGSPAGSVISPDGRTLAFVVNDTTGTGHLWLRPLASLEAHELPGTEAASYPFWSPDNRSIGFFAGGKLKRIGADGGRPQVLCDASDGRGGAWSRDGTILFAPFAQGALFRVPASGGDLTQVTHLDSTHQEIGHRWPRFLPDGRHFTYLSLPAREGQFDNFIGSLAGEKPRLVARSDKAAIYAPPGYLFLVRNETLLAQRFDARSGATQGDPVSFGELPDAGGNLGEPSASVSDDGTLVYQTIVPVNVRLVWLDRAGKTVATVPMPPGPYFGVTLSPDHRRAILTRSDPQTAQDLWLVELDRGTTTRFTFEPGNEFFCAWSPDGSQLIFSSNRSGPYDLYRRPVTGSGQEELLYHSDQLKKWPTTWSPDGQAVVFMGSNTKTGDDLWILPLSGDRKPRVYLQTPFNENDPAISPDGRWLAYTSNESGRNEVYVQPFPEPGAKFQVSTGGGDLAAWGPLGRELAFATSDNRAMISEITTSPRFQATTPHELFRYPRGVAGTAFTGDRVLCLVPVGDQPPATHTVVLNWAAGLEGK</sequence>
<organism evidence="12 13">
    <name type="scientific">Eiseniibacteriota bacterium</name>
    <dbReference type="NCBI Taxonomy" id="2212470"/>
    <lineage>
        <taxon>Bacteria</taxon>
        <taxon>Candidatus Eiseniibacteriota</taxon>
    </lineage>
</organism>
<dbReference type="InterPro" id="IPR011009">
    <property type="entry name" value="Kinase-like_dom_sf"/>
</dbReference>
<keyword evidence="2" id="KW-0723">Serine/threonine-protein kinase</keyword>
<dbReference type="Gene3D" id="1.10.510.10">
    <property type="entry name" value="Transferase(Phosphotransferase) domain 1"/>
    <property type="match status" value="1"/>
</dbReference>
<dbReference type="SUPFAM" id="SSF56112">
    <property type="entry name" value="Protein kinase-like (PK-like)"/>
    <property type="match status" value="1"/>
</dbReference>
<dbReference type="InterPro" id="IPR011042">
    <property type="entry name" value="6-blade_b-propeller_TolB-like"/>
</dbReference>
<dbReference type="Gene3D" id="2.120.10.30">
    <property type="entry name" value="TolB, C-terminal domain"/>
    <property type="match status" value="3"/>
</dbReference>
<dbReference type="FunFam" id="1.10.510.10:FF:000021">
    <property type="entry name" value="Serine/threonine protein kinase"/>
    <property type="match status" value="1"/>
</dbReference>
<dbReference type="EMBL" id="VBPB01000247">
    <property type="protein sequence ID" value="TMQ70126.1"/>
    <property type="molecule type" value="Genomic_DNA"/>
</dbReference>
<evidence type="ECO:0000256" key="2">
    <source>
        <dbReference type="ARBA" id="ARBA00022527"/>
    </source>
</evidence>
<dbReference type="PROSITE" id="PS50011">
    <property type="entry name" value="PROTEIN_KINASE_DOM"/>
    <property type="match status" value="1"/>
</dbReference>
<reference evidence="12 13" key="1">
    <citation type="journal article" date="2019" name="Nat. Microbiol.">
        <title>Mediterranean grassland soil C-N compound turnover is dependent on rainfall and depth, and is mediated by genomically divergent microorganisms.</title>
        <authorList>
            <person name="Diamond S."/>
            <person name="Andeer P.F."/>
            <person name="Li Z."/>
            <person name="Crits-Christoph A."/>
            <person name="Burstein D."/>
            <person name="Anantharaman K."/>
            <person name="Lane K.R."/>
            <person name="Thomas B.C."/>
            <person name="Pan C."/>
            <person name="Northen T.R."/>
            <person name="Banfield J.F."/>
        </authorList>
    </citation>
    <scope>NUCLEOTIDE SEQUENCE [LARGE SCALE GENOMIC DNA]</scope>
    <source>
        <strain evidence="12">WS_11</strain>
    </source>
</reference>
<dbReference type="Proteomes" id="UP000319771">
    <property type="component" value="Unassembled WGS sequence"/>
</dbReference>
<evidence type="ECO:0000256" key="6">
    <source>
        <dbReference type="ARBA" id="ARBA00022840"/>
    </source>
</evidence>
<evidence type="ECO:0000256" key="9">
    <source>
        <dbReference type="PROSITE-ProRule" id="PRU10141"/>
    </source>
</evidence>
<dbReference type="Pfam" id="PF00069">
    <property type="entry name" value="Pkinase"/>
    <property type="match status" value="1"/>
</dbReference>
<feature type="region of interest" description="Disordered" evidence="10">
    <location>
        <begin position="560"/>
        <end position="585"/>
    </location>
</feature>
<dbReference type="FunFam" id="3.30.200.20:FF:000035">
    <property type="entry name" value="Serine/threonine protein kinase Stk1"/>
    <property type="match status" value="1"/>
</dbReference>
<comment type="caution">
    <text evidence="12">The sequence shown here is derived from an EMBL/GenBank/DDBJ whole genome shotgun (WGS) entry which is preliminary data.</text>
</comment>
<keyword evidence="6 9" id="KW-0067">ATP-binding</keyword>
<dbReference type="InterPro" id="IPR017441">
    <property type="entry name" value="Protein_kinase_ATP_BS"/>
</dbReference>
<evidence type="ECO:0000256" key="5">
    <source>
        <dbReference type="ARBA" id="ARBA00022777"/>
    </source>
</evidence>
<dbReference type="InterPro" id="IPR008271">
    <property type="entry name" value="Ser/Thr_kinase_AS"/>
</dbReference>
<dbReference type="PANTHER" id="PTHR43289">
    <property type="entry name" value="MITOGEN-ACTIVATED PROTEIN KINASE KINASE KINASE 20-RELATED"/>
    <property type="match status" value="1"/>
</dbReference>
<keyword evidence="3" id="KW-0808">Transferase</keyword>
<proteinExistence type="predicted"/>
<dbReference type="PANTHER" id="PTHR43289:SF34">
    <property type="entry name" value="SERINE_THREONINE-PROTEIN KINASE YBDM-RELATED"/>
    <property type="match status" value="1"/>
</dbReference>
<dbReference type="Pfam" id="PF07676">
    <property type="entry name" value="PD40"/>
    <property type="match status" value="2"/>
</dbReference>
<gene>
    <name evidence="12" type="ORF">E6K81_13325</name>
</gene>
<dbReference type="EC" id="2.7.11.1" evidence="1"/>
<dbReference type="PROSITE" id="PS00107">
    <property type="entry name" value="PROTEIN_KINASE_ATP"/>
    <property type="match status" value="1"/>
</dbReference>
<evidence type="ECO:0000256" key="4">
    <source>
        <dbReference type="ARBA" id="ARBA00022741"/>
    </source>
</evidence>
<keyword evidence="5" id="KW-0418">Kinase</keyword>
<dbReference type="InterPro" id="IPR011659">
    <property type="entry name" value="WD40"/>
</dbReference>